<gene>
    <name evidence="1" type="ORF">SNAT2548_LOCUS12586</name>
</gene>
<dbReference type="Gene3D" id="3.20.20.140">
    <property type="entry name" value="Metal-dependent hydrolases"/>
    <property type="match status" value="1"/>
</dbReference>
<organism evidence="1 2">
    <name type="scientific">Symbiodinium natans</name>
    <dbReference type="NCBI Taxonomy" id="878477"/>
    <lineage>
        <taxon>Eukaryota</taxon>
        <taxon>Sar</taxon>
        <taxon>Alveolata</taxon>
        <taxon>Dinophyceae</taxon>
        <taxon>Suessiales</taxon>
        <taxon>Symbiodiniaceae</taxon>
        <taxon>Symbiodinium</taxon>
    </lineage>
</organism>
<dbReference type="Gene3D" id="1.10.2020.10">
    <property type="entry name" value="uronate isomerase, domain 2, chain A"/>
    <property type="match status" value="1"/>
</dbReference>
<dbReference type="SUPFAM" id="SSF51556">
    <property type="entry name" value="Metallo-dependent hydrolases"/>
    <property type="match status" value="1"/>
</dbReference>
<dbReference type="InterPro" id="IPR032466">
    <property type="entry name" value="Metal_Hydrolase"/>
</dbReference>
<dbReference type="OrthoDB" id="418169at2759"/>
<dbReference type="AlphaFoldDB" id="A0A812LUA8"/>
<dbReference type="EMBL" id="CAJNDS010001224">
    <property type="protein sequence ID" value="CAE7252385.1"/>
    <property type="molecule type" value="Genomic_DNA"/>
</dbReference>
<accession>A0A812LUA8</accession>
<proteinExistence type="predicted"/>
<comment type="caution">
    <text evidence="1">The sequence shown here is derived from an EMBL/GenBank/DDBJ whole genome shotgun (WGS) entry which is preliminary data.</text>
</comment>
<protein>
    <recommendedName>
        <fullName evidence="3">Glucuronate isomerase</fullName>
    </recommendedName>
</protein>
<sequence>MLCSSCGPWHDCRNPVDDEERHMHMSLCKYGPTADRRDAARVCRRPRTFIYGHVGRLDLPAQGEGAKDFTYVSGLAVRSSQGTYDFRDGDGIVPLLLRPLGRPGGCSATAAAVLAGEVLSRLEGFDFRGVPAHAQIADRVGAMLKRLLSGETALSLLASLNPKQPLFLEDQRHLAEAILQEVEAAEAIDVHTHLFSASHGETLMEYGIDAMLTYHYLVSEYLASSSESPKEFYALSRTEQAGRVWEGLFVNSTPLSEPCRGVLTTLSALGLKEEVAGRDLAAIRRWYAGQDAEMFNEKMMRLARLRYIVTSHDPFESDQLQHCLTPPTCPPRYRSALALDKLLEGDWPEVCRTLKGLGRPSTLGAATELARECVRAIQPVFITAATPDGFSYARDCVPDGLLEDNLSSASAPSPQQVLDAVILPLCREFDVPLSLRMGTRRAVSPSLGLAGDGVGSAELRSLGHLCEANQDVKFLFTVLSRTDQHEAAVLATKFRNLHLWGCWWYCNQPSVVSEVTSLRLEMLGTKFTFQASSARVHDQLIYKWIHARSMLSKLLVSKYTELMATGYRVSRGDLRRDVGRLLGGSFEEFLQKKL</sequence>
<keyword evidence="2" id="KW-1185">Reference proteome</keyword>
<evidence type="ECO:0000313" key="2">
    <source>
        <dbReference type="Proteomes" id="UP000604046"/>
    </source>
</evidence>
<name>A0A812LUA8_9DINO</name>
<evidence type="ECO:0008006" key="3">
    <source>
        <dbReference type="Google" id="ProtNLM"/>
    </source>
</evidence>
<dbReference type="Proteomes" id="UP000604046">
    <property type="component" value="Unassembled WGS sequence"/>
</dbReference>
<evidence type="ECO:0000313" key="1">
    <source>
        <dbReference type="EMBL" id="CAE7252385.1"/>
    </source>
</evidence>
<reference evidence="1" key="1">
    <citation type="submission" date="2021-02" db="EMBL/GenBank/DDBJ databases">
        <authorList>
            <person name="Dougan E. K."/>
            <person name="Rhodes N."/>
            <person name="Thang M."/>
            <person name="Chan C."/>
        </authorList>
    </citation>
    <scope>NUCLEOTIDE SEQUENCE</scope>
</reference>